<evidence type="ECO:0000313" key="9">
    <source>
        <dbReference type="EMBL" id="RHJ10451.1"/>
    </source>
</evidence>
<feature type="domain" description="Gram-positive cocci surface proteins LPxTG" evidence="8">
    <location>
        <begin position="791"/>
        <end position="823"/>
    </location>
</feature>
<keyword evidence="1" id="KW-0134">Cell wall</keyword>
<evidence type="ECO:0000256" key="5">
    <source>
        <dbReference type="SAM" id="MobiDB-lite"/>
    </source>
</evidence>
<sequence length="823" mass="87644">MYRKKLMRACLTGLMVVTVATANVAPVFAAEAPAGTETTTSKTSVVKAQFVDAAGTVVAGGDYFVDADGDGVFNVSELPVPEGYKAETVGDFSTKDYADTALQVTVDKIAKASVVKAQFVDAAGTVVAGGDYFVDADGDGVFNVSELPVPEGYKAETVGDFSTKDYADTALQVTVDKIAKASVVKAQFVDAAGTVVAGGDYFVDADGDGVFNVSELPVPEGYKAETVGDFSTKDYADTALQVTVDKIAKASVVKAQFVDAAGTVVAGGDYFVDADGDGVFNVSELPVPEGYKAETVGDFSTKDYADTALQVTVDKIAKASVVKAQFVDAAGTVVAGGDYFVDADGDGVFNVSELPVPEGYKAETVGDFFTKDYADTALQVTVDKIAKASIINVQFMDGNKVVAGGDYFVDADGDGIFNLSELPVPEGYELSLAGDQFVKDYVGKTTQLKVKAVKAATMKVVYKDQTTQEVVGEETLTGSRQDADGNYVFDAAVDFNIPFGYQLAVDYPVETLKAGETKTTECLVTARETVLHITFETQDGEVVGTKTVSTTSQGADGECWTFMLGTDFDLPEGYKLAEGVDQITNIQIPFGSTGGFTMIVEKEDKSSIVKAQFVDEAGVVLAGGDYFVDADGDGIFNVNELTEWLPEGYKPMVLGDFFVADYKDCPLQIKVEKIAKESIVKIQFVDAETDEVVAGGDYFVDADGDGIFNHTEVLEWVPEGYELQEFGDFQVEFYKETPLQLSVTKIAEEPENPDPEDPNKPEKPEDTGKEDTNKKDDKKEDTKKEDKKKTSPKTGDETSAATAALPVGVSLAAILAVLVKKFK</sequence>
<evidence type="ECO:0000256" key="6">
    <source>
        <dbReference type="SAM" id="Phobius"/>
    </source>
</evidence>
<dbReference type="AlphaFoldDB" id="A0A8B3BYC6"/>
<keyword evidence="2" id="KW-0964">Secreted</keyword>
<dbReference type="InterPro" id="IPR019931">
    <property type="entry name" value="LPXTG_anchor"/>
</dbReference>
<protein>
    <recommendedName>
        <fullName evidence="8">Gram-positive cocci surface proteins LPxTG domain-containing protein</fullName>
    </recommendedName>
</protein>
<name>A0A8B3BYC6_MEDGN</name>
<evidence type="ECO:0000256" key="4">
    <source>
        <dbReference type="ARBA" id="ARBA00023088"/>
    </source>
</evidence>
<dbReference type="Proteomes" id="UP000283992">
    <property type="component" value="Unassembled WGS sequence"/>
</dbReference>
<evidence type="ECO:0000313" key="10">
    <source>
        <dbReference type="Proteomes" id="UP000283992"/>
    </source>
</evidence>
<dbReference type="PROSITE" id="PS50847">
    <property type="entry name" value="GRAM_POS_ANCHORING"/>
    <property type="match status" value="1"/>
</dbReference>
<evidence type="ECO:0000259" key="8">
    <source>
        <dbReference type="PROSITE" id="PS50847"/>
    </source>
</evidence>
<evidence type="ECO:0000256" key="7">
    <source>
        <dbReference type="SAM" id="SignalP"/>
    </source>
</evidence>
<feature type="region of interest" description="Disordered" evidence="5">
    <location>
        <begin position="746"/>
        <end position="805"/>
    </location>
</feature>
<accession>A0A8B3BYC6</accession>
<evidence type="ECO:0000256" key="3">
    <source>
        <dbReference type="ARBA" id="ARBA00022729"/>
    </source>
</evidence>
<feature type="chain" id="PRO_5032579819" description="Gram-positive cocci surface proteins LPxTG domain-containing protein" evidence="7">
    <location>
        <begin position="30"/>
        <end position="823"/>
    </location>
</feature>
<feature type="transmembrane region" description="Helical" evidence="6">
    <location>
        <begin position="800"/>
        <end position="819"/>
    </location>
</feature>
<comment type="caution">
    <text evidence="9">The sequence shown here is derived from an EMBL/GenBank/DDBJ whole genome shotgun (WGS) entry which is preliminary data.</text>
</comment>
<keyword evidence="6" id="KW-1133">Transmembrane helix</keyword>
<keyword evidence="3 7" id="KW-0732">Signal</keyword>
<keyword evidence="6" id="KW-0472">Membrane</keyword>
<gene>
    <name evidence="9" type="ORF">DW142_11165</name>
</gene>
<keyword evidence="4" id="KW-0572">Peptidoglycan-anchor</keyword>
<evidence type="ECO:0000256" key="1">
    <source>
        <dbReference type="ARBA" id="ARBA00022512"/>
    </source>
</evidence>
<evidence type="ECO:0000256" key="2">
    <source>
        <dbReference type="ARBA" id="ARBA00022525"/>
    </source>
</evidence>
<feature type="compositionally biased region" description="Basic and acidic residues" evidence="5">
    <location>
        <begin position="757"/>
        <end position="789"/>
    </location>
</feature>
<feature type="signal peptide" evidence="7">
    <location>
        <begin position="1"/>
        <end position="29"/>
    </location>
</feature>
<organism evidence="9 10">
    <name type="scientific">Mediterraneibacter gnavus</name>
    <name type="common">Ruminococcus gnavus</name>
    <dbReference type="NCBI Taxonomy" id="33038"/>
    <lineage>
        <taxon>Bacteria</taxon>
        <taxon>Bacillati</taxon>
        <taxon>Bacillota</taxon>
        <taxon>Clostridia</taxon>
        <taxon>Lachnospirales</taxon>
        <taxon>Lachnospiraceae</taxon>
        <taxon>Mediterraneibacter</taxon>
    </lineage>
</organism>
<proteinExistence type="predicted"/>
<keyword evidence="6" id="KW-0812">Transmembrane</keyword>
<dbReference type="EMBL" id="QRLN01000016">
    <property type="protein sequence ID" value="RHJ10451.1"/>
    <property type="molecule type" value="Genomic_DNA"/>
</dbReference>
<dbReference type="RefSeq" id="WP_118341510.1">
    <property type="nucleotide sequence ID" value="NZ_QRLN01000016.1"/>
</dbReference>
<reference evidence="9 10" key="1">
    <citation type="submission" date="2018-08" db="EMBL/GenBank/DDBJ databases">
        <title>A genome reference for cultivated species of the human gut microbiota.</title>
        <authorList>
            <person name="Zou Y."/>
            <person name="Xue W."/>
            <person name="Luo G."/>
        </authorList>
    </citation>
    <scope>NUCLEOTIDE SEQUENCE [LARGE SCALE GENOMIC DNA]</scope>
    <source>
        <strain evidence="9 10">AM12-54</strain>
    </source>
</reference>